<evidence type="ECO:0000256" key="1">
    <source>
        <dbReference type="SAM" id="MobiDB-lite"/>
    </source>
</evidence>
<accession>A0A5K8A446</accession>
<reference evidence="4 5" key="1">
    <citation type="submission" date="2019-11" db="EMBL/GenBank/DDBJ databases">
        <title>Comparative genomics of hydrocarbon-degrading Desulfosarcina strains.</title>
        <authorList>
            <person name="Watanabe M."/>
            <person name="Kojima H."/>
            <person name="Fukui M."/>
        </authorList>
    </citation>
    <scope>NUCLEOTIDE SEQUENCE [LARGE SCALE GENOMIC DNA]</scope>
    <source>
        <strain evidence="5">oXyS1</strain>
    </source>
</reference>
<protein>
    <recommendedName>
        <fullName evidence="6">Chemotaxis protein CheR</fullName>
    </recommendedName>
</protein>
<dbReference type="InterPro" id="IPR022642">
    <property type="entry name" value="CheR_C"/>
</dbReference>
<name>A0A5K8A446_9BACT</name>
<sequence length="729" mass="82332">MGLNQIQGHEQYISLLRKNPEEVEALFRELLIGVTNFFRDPESFDALKYTVLPELFDKIPEDGTFRAWVPGCSTGEEVYSLAMIIREVLDKNPKRISVQLFGTDIDGFAIDKARAGLYPASIAADVSEERLKRFFIKEGDSFHIRREIRDFAVFSAQDLIKDPPFSRLHLLCCRNLLIYLDTEAQKKLLPLFHYTLRPDGVLMLGSSETIGSFANLFDVMDKKWKIFRRVEVPQELRQQIEFPSGPSTTDMALATNKLAPGEEPKVNFSLLTQKAILDQFAPTALLVDPRGHILYVQGRTGKYLETPSGPPTHNILDMARQGLRIELSSALRAARTSHQTVIRKRIGVKTNGDTQMITLHVSPQYVPKELAGRFLVVFEDVENPPVPGPQSGDQAIQKHEAARIIALEQELQNTRESHQTTIEELESSNEELKSTNEELQSSNEELQSTNEELESSKEELQSLNEELQTVNAELQSKVEELSAAHDDMRNLLNSTEIATVFVDNSLRVKRFTPQATAIINLIQTDIGRPLQHVATNLTYAGMISDLETVLKNLAPQRAEVQTNSGDWFKMRIIPYRTTDNRIDGAVLTFTTINEEKQAQEVLTTSKTELEQAWQLVRDIFDMNEEPMAVLDAKGRIVLANAAFSDLMKLPDEKIAGLDVLDIKNGLLAATDLKTRLMDAAEKKRDFTITASEITQADRANKYFINGRIIRTDDGEEEAYRILLQFVKEK</sequence>
<dbReference type="PRINTS" id="PR00996">
    <property type="entry name" value="CHERMTFRASE"/>
</dbReference>
<dbReference type="AlphaFoldDB" id="A0A5K8A446"/>
<dbReference type="EMBL" id="AP021879">
    <property type="protein sequence ID" value="BBO87289.1"/>
    <property type="molecule type" value="Genomic_DNA"/>
</dbReference>
<feature type="domain" description="PAS" evidence="2">
    <location>
        <begin position="612"/>
        <end position="656"/>
    </location>
</feature>
<evidence type="ECO:0000313" key="5">
    <source>
        <dbReference type="Proteomes" id="UP000422108"/>
    </source>
</evidence>
<dbReference type="InterPro" id="IPR050903">
    <property type="entry name" value="Bact_Chemotaxis_MeTrfase"/>
</dbReference>
<dbReference type="RefSeq" id="WP_197743242.1">
    <property type="nucleotide sequence ID" value="NZ_AP021879.1"/>
</dbReference>
<dbReference type="GO" id="GO:0008757">
    <property type="term" value="F:S-adenosylmethionine-dependent methyltransferase activity"/>
    <property type="evidence" value="ECO:0007669"/>
    <property type="project" value="InterPro"/>
</dbReference>
<gene>
    <name evidence="4" type="ORF">DSCOOX_04690</name>
</gene>
<dbReference type="PANTHER" id="PTHR24422:SF27">
    <property type="entry name" value="PROTEIN-GLUTAMATE O-METHYLTRANSFERASE"/>
    <property type="match status" value="1"/>
</dbReference>
<proteinExistence type="predicted"/>
<dbReference type="Proteomes" id="UP000422108">
    <property type="component" value="Chromosome"/>
</dbReference>
<dbReference type="InterPro" id="IPR000014">
    <property type="entry name" value="PAS"/>
</dbReference>
<feature type="compositionally biased region" description="Low complexity" evidence="1">
    <location>
        <begin position="437"/>
        <end position="450"/>
    </location>
</feature>
<dbReference type="SUPFAM" id="SSF53335">
    <property type="entry name" value="S-adenosyl-L-methionine-dependent methyltransferases"/>
    <property type="match status" value="1"/>
</dbReference>
<dbReference type="Pfam" id="PF01739">
    <property type="entry name" value="CheR"/>
    <property type="match status" value="1"/>
</dbReference>
<feature type="region of interest" description="Disordered" evidence="1">
    <location>
        <begin position="413"/>
        <end position="457"/>
    </location>
</feature>
<evidence type="ECO:0000259" key="2">
    <source>
        <dbReference type="PROSITE" id="PS50112"/>
    </source>
</evidence>
<dbReference type="InterPro" id="IPR035965">
    <property type="entry name" value="PAS-like_dom_sf"/>
</dbReference>
<evidence type="ECO:0008006" key="6">
    <source>
        <dbReference type="Google" id="ProtNLM"/>
    </source>
</evidence>
<keyword evidence="5" id="KW-1185">Reference proteome</keyword>
<dbReference type="Gene3D" id="3.40.50.150">
    <property type="entry name" value="Vaccinia Virus protein VP39"/>
    <property type="match status" value="1"/>
</dbReference>
<evidence type="ECO:0000259" key="3">
    <source>
        <dbReference type="PROSITE" id="PS50123"/>
    </source>
</evidence>
<dbReference type="InterPro" id="IPR029063">
    <property type="entry name" value="SAM-dependent_MTases_sf"/>
</dbReference>
<dbReference type="PANTHER" id="PTHR24422">
    <property type="entry name" value="CHEMOTAXIS PROTEIN METHYLTRANSFERASE"/>
    <property type="match status" value="1"/>
</dbReference>
<dbReference type="InterPro" id="IPR000780">
    <property type="entry name" value="CheR_MeTrfase"/>
</dbReference>
<organism evidence="4 5">
    <name type="scientific">Desulfosarcina ovata subsp. ovata</name>
    <dbReference type="NCBI Taxonomy" id="2752305"/>
    <lineage>
        <taxon>Bacteria</taxon>
        <taxon>Pseudomonadati</taxon>
        <taxon>Thermodesulfobacteriota</taxon>
        <taxon>Desulfobacteria</taxon>
        <taxon>Desulfobacterales</taxon>
        <taxon>Desulfosarcinaceae</taxon>
        <taxon>Desulfosarcina</taxon>
    </lineage>
</organism>
<feature type="domain" description="CheR-type methyltransferase" evidence="3">
    <location>
        <begin position="1"/>
        <end position="210"/>
    </location>
</feature>
<dbReference type="Pfam" id="PF13188">
    <property type="entry name" value="PAS_8"/>
    <property type="match status" value="1"/>
</dbReference>
<dbReference type="Gene3D" id="3.30.450.20">
    <property type="entry name" value="PAS domain"/>
    <property type="match status" value="2"/>
</dbReference>
<dbReference type="SMART" id="SM00138">
    <property type="entry name" value="MeTrc"/>
    <property type="match status" value="1"/>
</dbReference>
<dbReference type="PROSITE" id="PS50123">
    <property type="entry name" value="CHER"/>
    <property type="match status" value="1"/>
</dbReference>
<dbReference type="SUPFAM" id="SSF55785">
    <property type="entry name" value="PYP-like sensor domain (PAS domain)"/>
    <property type="match status" value="1"/>
</dbReference>
<evidence type="ECO:0000313" key="4">
    <source>
        <dbReference type="EMBL" id="BBO87289.1"/>
    </source>
</evidence>
<dbReference type="PROSITE" id="PS50112">
    <property type="entry name" value="PAS"/>
    <property type="match status" value="1"/>
</dbReference>
<dbReference type="Pfam" id="PF13596">
    <property type="entry name" value="PAS_10"/>
    <property type="match status" value="1"/>
</dbReference>